<dbReference type="Gramene" id="Pp3c23_2730V3.2">
    <property type="protein sequence ID" value="Pp3c23_2730V3.2"/>
    <property type="gene ID" value="Pp3c23_2730"/>
</dbReference>
<dbReference type="AlphaFoldDB" id="A0A7I4FG96"/>
<protein>
    <submittedName>
        <fullName evidence="1">Uncharacterized protein</fullName>
    </submittedName>
</protein>
<dbReference type="Proteomes" id="UP000006727">
    <property type="component" value="Chromosome 23"/>
</dbReference>
<dbReference type="EMBL" id="ABEU02000023">
    <property type="status" value="NOT_ANNOTATED_CDS"/>
    <property type="molecule type" value="Genomic_DNA"/>
</dbReference>
<reference evidence="1" key="3">
    <citation type="submission" date="2020-12" db="UniProtKB">
        <authorList>
            <consortium name="EnsemblPlants"/>
        </authorList>
    </citation>
    <scope>IDENTIFICATION</scope>
</reference>
<evidence type="ECO:0000313" key="2">
    <source>
        <dbReference type="Proteomes" id="UP000006727"/>
    </source>
</evidence>
<keyword evidence="2" id="KW-1185">Reference proteome</keyword>
<reference evidence="1 2" key="1">
    <citation type="journal article" date="2008" name="Science">
        <title>The Physcomitrella genome reveals evolutionary insights into the conquest of land by plants.</title>
        <authorList>
            <person name="Rensing S."/>
            <person name="Lang D."/>
            <person name="Zimmer A."/>
            <person name="Terry A."/>
            <person name="Salamov A."/>
            <person name="Shapiro H."/>
            <person name="Nishiyama T."/>
            <person name="Perroud P.-F."/>
            <person name="Lindquist E."/>
            <person name="Kamisugi Y."/>
            <person name="Tanahashi T."/>
            <person name="Sakakibara K."/>
            <person name="Fujita T."/>
            <person name="Oishi K."/>
            <person name="Shin-I T."/>
            <person name="Kuroki Y."/>
            <person name="Toyoda A."/>
            <person name="Suzuki Y."/>
            <person name="Hashimoto A."/>
            <person name="Yamaguchi K."/>
            <person name="Sugano A."/>
            <person name="Kohara Y."/>
            <person name="Fujiyama A."/>
            <person name="Anterola A."/>
            <person name="Aoki S."/>
            <person name="Ashton N."/>
            <person name="Barbazuk W.B."/>
            <person name="Barker E."/>
            <person name="Bennetzen J."/>
            <person name="Bezanilla M."/>
            <person name="Blankenship R."/>
            <person name="Cho S.H."/>
            <person name="Dutcher S."/>
            <person name="Estelle M."/>
            <person name="Fawcett J.A."/>
            <person name="Gundlach H."/>
            <person name="Hanada K."/>
            <person name="Heyl A."/>
            <person name="Hicks K.A."/>
            <person name="Hugh J."/>
            <person name="Lohr M."/>
            <person name="Mayer K."/>
            <person name="Melkozernov A."/>
            <person name="Murata T."/>
            <person name="Nelson D."/>
            <person name="Pils B."/>
            <person name="Prigge M."/>
            <person name="Reiss B."/>
            <person name="Renner T."/>
            <person name="Rombauts S."/>
            <person name="Rushton P."/>
            <person name="Sanderfoot A."/>
            <person name="Schween G."/>
            <person name="Shiu S.-H."/>
            <person name="Stueber K."/>
            <person name="Theodoulou F.L."/>
            <person name="Tu H."/>
            <person name="Van de Peer Y."/>
            <person name="Verrier P.J."/>
            <person name="Waters E."/>
            <person name="Wood A."/>
            <person name="Yang L."/>
            <person name="Cove D."/>
            <person name="Cuming A."/>
            <person name="Hasebe M."/>
            <person name="Lucas S."/>
            <person name="Mishler D.B."/>
            <person name="Reski R."/>
            <person name="Grigoriev I."/>
            <person name="Quatrano R.S."/>
            <person name="Boore J.L."/>
        </authorList>
    </citation>
    <scope>NUCLEOTIDE SEQUENCE [LARGE SCALE GENOMIC DNA]</scope>
    <source>
        <strain evidence="1 2">cv. Gransden 2004</strain>
    </source>
</reference>
<proteinExistence type="predicted"/>
<name>A0A7I4FG96_PHYPA</name>
<organism evidence="1 2">
    <name type="scientific">Physcomitrium patens</name>
    <name type="common">Spreading-leaved earth moss</name>
    <name type="synonym">Physcomitrella patens</name>
    <dbReference type="NCBI Taxonomy" id="3218"/>
    <lineage>
        <taxon>Eukaryota</taxon>
        <taxon>Viridiplantae</taxon>
        <taxon>Streptophyta</taxon>
        <taxon>Embryophyta</taxon>
        <taxon>Bryophyta</taxon>
        <taxon>Bryophytina</taxon>
        <taxon>Bryopsida</taxon>
        <taxon>Funariidae</taxon>
        <taxon>Funariales</taxon>
        <taxon>Funariaceae</taxon>
        <taxon>Physcomitrium</taxon>
    </lineage>
</organism>
<dbReference type="EnsemblPlants" id="Pp3c23_2730V3.2">
    <property type="protein sequence ID" value="Pp3c23_2730V3.2"/>
    <property type="gene ID" value="Pp3c23_2730"/>
</dbReference>
<accession>A0A7I4FG96</accession>
<sequence>MALLLEVKLWKAEEELYLNAAGATTVY</sequence>
<reference evidence="1 2" key="2">
    <citation type="journal article" date="2018" name="Plant J.">
        <title>The Physcomitrella patens chromosome-scale assembly reveals moss genome structure and evolution.</title>
        <authorList>
            <person name="Lang D."/>
            <person name="Ullrich K.K."/>
            <person name="Murat F."/>
            <person name="Fuchs J."/>
            <person name="Jenkins J."/>
            <person name="Haas F.B."/>
            <person name="Piednoel M."/>
            <person name="Gundlach H."/>
            <person name="Van Bel M."/>
            <person name="Meyberg R."/>
            <person name="Vives C."/>
            <person name="Morata J."/>
            <person name="Symeonidi A."/>
            <person name="Hiss M."/>
            <person name="Muchero W."/>
            <person name="Kamisugi Y."/>
            <person name="Saleh O."/>
            <person name="Blanc G."/>
            <person name="Decker E.L."/>
            <person name="van Gessel N."/>
            <person name="Grimwood J."/>
            <person name="Hayes R.D."/>
            <person name="Graham S.W."/>
            <person name="Gunter L.E."/>
            <person name="McDaniel S.F."/>
            <person name="Hoernstein S.N.W."/>
            <person name="Larsson A."/>
            <person name="Li F.W."/>
            <person name="Perroud P.F."/>
            <person name="Phillips J."/>
            <person name="Ranjan P."/>
            <person name="Rokshar D.S."/>
            <person name="Rothfels C.J."/>
            <person name="Schneider L."/>
            <person name="Shu S."/>
            <person name="Stevenson D.W."/>
            <person name="Thummler F."/>
            <person name="Tillich M."/>
            <person name="Villarreal Aguilar J.C."/>
            <person name="Widiez T."/>
            <person name="Wong G.K."/>
            <person name="Wymore A."/>
            <person name="Zhang Y."/>
            <person name="Zimmer A.D."/>
            <person name="Quatrano R.S."/>
            <person name="Mayer K.F.X."/>
            <person name="Goodstein D."/>
            <person name="Casacuberta J.M."/>
            <person name="Vandepoele K."/>
            <person name="Reski R."/>
            <person name="Cuming A.C."/>
            <person name="Tuskan G.A."/>
            <person name="Maumus F."/>
            <person name="Salse J."/>
            <person name="Schmutz J."/>
            <person name="Rensing S.A."/>
        </authorList>
    </citation>
    <scope>NUCLEOTIDE SEQUENCE [LARGE SCALE GENOMIC DNA]</scope>
    <source>
        <strain evidence="1 2">cv. Gransden 2004</strain>
    </source>
</reference>
<evidence type="ECO:0000313" key="1">
    <source>
        <dbReference type="EnsemblPlants" id="Pp3c23_2730V3.2"/>
    </source>
</evidence>